<dbReference type="AlphaFoldDB" id="A0A1S1NFB8"/>
<dbReference type="Proteomes" id="UP000180253">
    <property type="component" value="Unassembled WGS sequence"/>
</dbReference>
<gene>
    <name evidence="1" type="ORF">BIW53_02150</name>
</gene>
<dbReference type="RefSeq" id="WP_070990170.1">
    <property type="nucleotide sequence ID" value="NZ_CBCSHD010000008.1"/>
</dbReference>
<evidence type="ECO:0000313" key="1">
    <source>
        <dbReference type="EMBL" id="OHU97143.1"/>
    </source>
</evidence>
<sequence>MSDGYLIAGNVFVQRLNKQGNPEGGSIGPINTTKLAIKVESESKTRTSNKKADYGQVLDDVRIPKPTAINWAFDDQPTELVAMALMGDVVAINDASGTLTDEAITLPSAQHWVEIGHKNFATAGLSVKQGATPLVLGEDFEMNYALGLIRALHGGKVEAGGAITFSGQYNARSGKRIKGALNSQIRLRLFGEGENLANGKQVEFDIYDVSMSPTSELDLAGTEFVGAELEGTAKIKSGNDAPFVVDEIEA</sequence>
<accession>A0A1S1NFB8</accession>
<dbReference type="OrthoDB" id="8807675at2"/>
<reference evidence="1 2" key="1">
    <citation type="submission" date="2016-10" db="EMBL/GenBank/DDBJ databases">
        <title>Pseudoalteromonas amylolytica sp. nov., isolated from the surface seawater.</title>
        <authorList>
            <person name="Wu Y.-H."/>
            <person name="Cheng H."/>
            <person name="Jin X.-B."/>
            <person name="Wang C.-S."/>
            <person name="Xu X.-W."/>
        </authorList>
    </citation>
    <scope>NUCLEOTIDE SEQUENCE [LARGE SCALE GENOMIC DNA]</scope>
    <source>
        <strain evidence="1 2">JCM 12483</strain>
    </source>
</reference>
<organism evidence="1 2">
    <name type="scientific">Pseudoalteromonas byunsanensis</name>
    <dbReference type="NCBI Taxonomy" id="327939"/>
    <lineage>
        <taxon>Bacteria</taxon>
        <taxon>Pseudomonadati</taxon>
        <taxon>Pseudomonadota</taxon>
        <taxon>Gammaproteobacteria</taxon>
        <taxon>Alteromonadales</taxon>
        <taxon>Pseudoalteromonadaceae</taxon>
        <taxon>Pseudoalteromonas</taxon>
    </lineage>
</organism>
<name>A0A1S1NFB8_9GAMM</name>
<dbReference type="STRING" id="327939.BIW53_02150"/>
<dbReference type="EMBL" id="MNAN01000018">
    <property type="protein sequence ID" value="OHU97143.1"/>
    <property type="molecule type" value="Genomic_DNA"/>
</dbReference>
<proteinExistence type="predicted"/>
<comment type="caution">
    <text evidence="1">The sequence shown here is derived from an EMBL/GenBank/DDBJ whole genome shotgun (WGS) entry which is preliminary data.</text>
</comment>
<protein>
    <submittedName>
        <fullName evidence="1">Uncharacterized protein</fullName>
    </submittedName>
</protein>
<keyword evidence="2" id="KW-1185">Reference proteome</keyword>
<evidence type="ECO:0000313" key="2">
    <source>
        <dbReference type="Proteomes" id="UP000180253"/>
    </source>
</evidence>